<dbReference type="SMART" id="SM00086">
    <property type="entry name" value="PAC"/>
    <property type="match status" value="2"/>
</dbReference>
<proteinExistence type="predicted"/>
<dbReference type="InterPro" id="IPR052162">
    <property type="entry name" value="Sensor_kinase/Photoreceptor"/>
</dbReference>
<dbReference type="GO" id="GO:0006355">
    <property type="term" value="P:regulation of DNA-templated transcription"/>
    <property type="evidence" value="ECO:0007669"/>
    <property type="project" value="InterPro"/>
</dbReference>
<name>A0A098LJM8_9BACT</name>
<dbReference type="Gene3D" id="1.10.287.130">
    <property type="match status" value="1"/>
</dbReference>
<evidence type="ECO:0000259" key="6">
    <source>
        <dbReference type="PROSITE" id="PS50109"/>
    </source>
</evidence>
<feature type="domain" description="PAS" evidence="7">
    <location>
        <begin position="1"/>
        <end position="75"/>
    </location>
</feature>
<feature type="domain" description="Histidine kinase" evidence="6">
    <location>
        <begin position="409"/>
        <end position="616"/>
    </location>
</feature>
<feature type="domain" description="PAC" evidence="8">
    <location>
        <begin position="340"/>
        <end position="391"/>
    </location>
</feature>
<dbReference type="CDD" id="cd00130">
    <property type="entry name" value="PAS"/>
    <property type="match status" value="3"/>
</dbReference>
<dbReference type="EC" id="2.7.13.3" evidence="2"/>
<evidence type="ECO:0000256" key="5">
    <source>
        <dbReference type="ARBA" id="ARBA00022777"/>
    </source>
</evidence>
<dbReference type="Gene3D" id="3.30.450.20">
    <property type="entry name" value="PAS domain"/>
    <property type="match status" value="3"/>
</dbReference>
<dbReference type="InterPro" id="IPR000700">
    <property type="entry name" value="PAS-assoc_C"/>
</dbReference>
<evidence type="ECO:0000256" key="2">
    <source>
        <dbReference type="ARBA" id="ARBA00012438"/>
    </source>
</evidence>
<dbReference type="SUPFAM" id="SSF47384">
    <property type="entry name" value="Homodimeric domain of signal transducing histidine kinase"/>
    <property type="match status" value="1"/>
</dbReference>
<dbReference type="AlphaFoldDB" id="A0A098LJM8"/>
<reference evidence="9 10" key="1">
    <citation type="submission" date="2014-09" db="EMBL/GenBank/DDBJ databases">
        <title>Sporocytophaga myxococcoides PG-01 genome sequencing.</title>
        <authorList>
            <person name="Liu L."/>
            <person name="Gao P.J."/>
            <person name="Chen G.J."/>
            <person name="Wang L.S."/>
        </authorList>
    </citation>
    <scope>NUCLEOTIDE SEQUENCE [LARGE SCALE GENOMIC DNA]</scope>
    <source>
        <strain evidence="9 10">PG-01</strain>
    </source>
</reference>
<comment type="catalytic activity">
    <reaction evidence="1">
        <text>ATP + protein L-histidine = ADP + protein N-phospho-L-histidine.</text>
        <dbReference type="EC" id="2.7.13.3"/>
    </reaction>
</comment>
<dbReference type="PRINTS" id="PR00344">
    <property type="entry name" value="BCTRLSENSOR"/>
</dbReference>
<dbReference type="Pfam" id="PF00989">
    <property type="entry name" value="PAS"/>
    <property type="match status" value="1"/>
</dbReference>
<dbReference type="SUPFAM" id="SSF55785">
    <property type="entry name" value="PYP-like sensor domain (PAS domain)"/>
    <property type="match status" value="3"/>
</dbReference>
<evidence type="ECO:0000256" key="1">
    <source>
        <dbReference type="ARBA" id="ARBA00000085"/>
    </source>
</evidence>
<dbReference type="Gene3D" id="3.30.565.10">
    <property type="entry name" value="Histidine kinase-like ATPase, C-terminal domain"/>
    <property type="match status" value="1"/>
</dbReference>
<evidence type="ECO:0000256" key="3">
    <source>
        <dbReference type="ARBA" id="ARBA00022553"/>
    </source>
</evidence>
<dbReference type="Pfam" id="PF00512">
    <property type="entry name" value="HisKA"/>
    <property type="match status" value="1"/>
</dbReference>
<dbReference type="InterPro" id="IPR003661">
    <property type="entry name" value="HisK_dim/P_dom"/>
</dbReference>
<keyword evidence="3" id="KW-0597">Phosphoprotein</keyword>
<evidence type="ECO:0000313" key="9">
    <source>
        <dbReference type="EMBL" id="GAL86694.1"/>
    </source>
</evidence>
<dbReference type="GO" id="GO:0000155">
    <property type="term" value="F:phosphorelay sensor kinase activity"/>
    <property type="evidence" value="ECO:0007669"/>
    <property type="project" value="InterPro"/>
</dbReference>
<dbReference type="CDD" id="cd00075">
    <property type="entry name" value="HATPase"/>
    <property type="match status" value="1"/>
</dbReference>
<organism evidence="9 10">
    <name type="scientific">Sporocytophaga myxococcoides</name>
    <dbReference type="NCBI Taxonomy" id="153721"/>
    <lineage>
        <taxon>Bacteria</taxon>
        <taxon>Pseudomonadati</taxon>
        <taxon>Bacteroidota</taxon>
        <taxon>Cytophagia</taxon>
        <taxon>Cytophagales</taxon>
        <taxon>Cytophagaceae</taxon>
        <taxon>Sporocytophaga</taxon>
    </lineage>
</organism>
<dbReference type="CDD" id="cd00082">
    <property type="entry name" value="HisKA"/>
    <property type="match status" value="1"/>
</dbReference>
<feature type="domain" description="PAS" evidence="7">
    <location>
        <begin position="132"/>
        <end position="196"/>
    </location>
</feature>
<dbReference type="SMART" id="SM00387">
    <property type="entry name" value="HATPase_c"/>
    <property type="match status" value="1"/>
</dbReference>
<dbReference type="InterPro" id="IPR035965">
    <property type="entry name" value="PAS-like_dom_sf"/>
</dbReference>
<dbReference type="NCBIfam" id="TIGR00229">
    <property type="entry name" value="sensory_box"/>
    <property type="match status" value="3"/>
</dbReference>
<dbReference type="Pfam" id="PF02518">
    <property type="entry name" value="HATPase_c"/>
    <property type="match status" value="1"/>
</dbReference>
<dbReference type="InterPro" id="IPR036890">
    <property type="entry name" value="HATPase_C_sf"/>
</dbReference>
<dbReference type="SUPFAM" id="SSF55874">
    <property type="entry name" value="ATPase domain of HSP90 chaperone/DNA topoisomerase II/histidine kinase"/>
    <property type="match status" value="1"/>
</dbReference>
<evidence type="ECO:0000259" key="7">
    <source>
        <dbReference type="PROSITE" id="PS50112"/>
    </source>
</evidence>
<feature type="domain" description="PAC" evidence="8">
    <location>
        <begin position="214"/>
        <end position="266"/>
    </location>
</feature>
<dbReference type="InterPro" id="IPR013655">
    <property type="entry name" value="PAS_fold_3"/>
</dbReference>
<dbReference type="eggNOG" id="COG2202">
    <property type="taxonomic scope" value="Bacteria"/>
</dbReference>
<evidence type="ECO:0000256" key="4">
    <source>
        <dbReference type="ARBA" id="ARBA00022679"/>
    </source>
</evidence>
<protein>
    <recommendedName>
        <fullName evidence="2">histidine kinase</fullName>
        <ecNumber evidence="2">2.7.13.3</ecNumber>
    </recommendedName>
</protein>
<evidence type="ECO:0000259" key="8">
    <source>
        <dbReference type="PROSITE" id="PS50113"/>
    </source>
</evidence>
<dbReference type="Pfam" id="PF13426">
    <property type="entry name" value="PAS_9"/>
    <property type="match status" value="1"/>
</dbReference>
<comment type="caution">
    <text evidence="9">The sequence shown here is derived from an EMBL/GenBank/DDBJ whole genome shotgun (WGS) entry which is preliminary data.</text>
</comment>
<dbReference type="PROSITE" id="PS50109">
    <property type="entry name" value="HIS_KIN"/>
    <property type="match status" value="1"/>
</dbReference>
<dbReference type="OrthoDB" id="9766459at2"/>
<gene>
    <name evidence="9" type="ORF">MYP_3924</name>
</gene>
<dbReference type="InterPro" id="IPR001610">
    <property type="entry name" value="PAC"/>
</dbReference>
<sequence>MELELDTLIEAEFFNLSSDLMMVMKKGRLMQANSAWKQILGWTPEEVKGRQLIDFIHPDDVEMALHVGKAIYKSGIDVYVENKYLAKDGSYKWISWKTFTKSGLILGIGKEITQDKEKDAHYRKINNYRNTLLENSRYLVISLEKNGIIRTFNSAAENILGYRAADVAEKITPTLFFSKSELEERSRELETKIGQPVNYGFDYFLKSAQHNIVNEQEWLWRKKDGSQVPLHLSVSPVRDEHNEISGFLIIGSDISQKRAAQKRLKDSETIFKAMNDASPLGIFLTDANGECIYSNRAFQSLTGLDLPDTFGFFWNKIVHEEEKSEILQLWDTAISSNTNFQKKIKLVSADNTIKWVDVNAALINEHEPSLGYVGIVMDITKEIESKRELEGTLLTLEKSNKALDNFAYVVSHDLKAPLKSIAAMINFIEDDLKSGGNNASEYTKLLMGRVCKMAEIIEGVLDFSRIGHQAVRKEFINVKQLVTDQLEFLTVEKPADIRIEMEEFEIFESKILLTQIFSNLISNAVKYNDKDKCKITIRGQLSDGHCYFEVEDNGPGIPEEYHERVFGLFNTLRDERVKDSTGIGLAIVKKIIEEELNGSIRIQSKMGQGTTFVFSW</sequence>
<dbReference type="PANTHER" id="PTHR43304">
    <property type="entry name" value="PHYTOCHROME-LIKE PROTEIN CPH1"/>
    <property type="match status" value="1"/>
</dbReference>
<dbReference type="InterPro" id="IPR004358">
    <property type="entry name" value="Sig_transdc_His_kin-like_C"/>
</dbReference>
<dbReference type="PANTHER" id="PTHR43304:SF1">
    <property type="entry name" value="PAC DOMAIN-CONTAINING PROTEIN"/>
    <property type="match status" value="1"/>
</dbReference>
<dbReference type="SMART" id="SM00091">
    <property type="entry name" value="PAS"/>
    <property type="match status" value="3"/>
</dbReference>
<dbReference type="STRING" id="153721.MYP_3924"/>
<dbReference type="InterPro" id="IPR036097">
    <property type="entry name" value="HisK_dim/P_sf"/>
</dbReference>
<keyword evidence="4" id="KW-0808">Transferase</keyword>
<dbReference type="SMART" id="SM00388">
    <property type="entry name" value="HisKA"/>
    <property type="match status" value="1"/>
</dbReference>
<evidence type="ECO:0000313" key="10">
    <source>
        <dbReference type="Proteomes" id="UP000030185"/>
    </source>
</evidence>
<feature type="domain" description="PAS" evidence="7">
    <location>
        <begin position="267"/>
        <end position="337"/>
    </location>
</feature>
<dbReference type="InterPro" id="IPR005467">
    <property type="entry name" value="His_kinase_dom"/>
</dbReference>
<dbReference type="PROSITE" id="PS50112">
    <property type="entry name" value="PAS"/>
    <property type="match status" value="3"/>
</dbReference>
<dbReference type="InterPro" id="IPR000014">
    <property type="entry name" value="PAS"/>
</dbReference>
<dbReference type="eggNOG" id="COG4251">
    <property type="taxonomic scope" value="Bacteria"/>
</dbReference>
<accession>A0A098LJM8</accession>
<dbReference type="RefSeq" id="WP_052430349.1">
    <property type="nucleotide sequence ID" value="NZ_BBLT01000009.1"/>
</dbReference>
<dbReference type="InterPro" id="IPR013767">
    <property type="entry name" value="PAS_fold"/>
</dbReference>
<dbReference type="Pfam" id="PF08447">
    <property type="entry name" value="PAS_3"/>
    <property type="match status" value="1"/>
</dbReference>
<dbReference type="EMBL" id="BBLT01000009">
    <property type="protein sequence ID" value="GAL86694.1"/>
    <property type="molecule type" value="Genomic_DNA"/>
</dbReference>
<keyword evidence="5 9" id="KW-0418">Kinase</keyword>
<dbReference type="PROSITE" id="PS50113">
    <property type="entry name" value="PAC"/>
    <property type="match status" value="2"/>
</dbReference>
<dbReference type="InterPro" id="IPR003594">
    <property type="entry name" value="HATPase_dom"/>
</dbReference>
<dbReference type="Proteomes" id="UP000030185">
    <property type="component" value="Unassembled WGS sequence"/>
</dbReference>
<keyword evidence="10" id="KW-1185">Reference proteome</keyword>